<dbReference type="GO" id="GO:0016757">
    <property type="term" value="F:glycosyltransferase activity"/>
    <property type="evidence" value="ECO:0007669"/>
    <property type="project" value="UniProtKB-KW"/>
</dbReference>
<dbReference type="EC" id="2.4.-.-" evidence="1"/>
<keyword evidence="2" id="KW-1185">Reference proteome</keyword>
<dbReference type="Pfam" id="PF13692">
    <property type="entry name" value="Glyco_trans_1_4"/>
    <property type="match status" value="1"/>
</dbReference>
<name>A0ABW7FRR1_9BURK</name>
<dbReference type="PANTHER" id="PTHR12526">
    <property type="entry name" value="GLYCOSYLTRANSFERASE"/>
    <property type="match status" value="1"/>
</dbReference>
<dbReference type="PANTHER" id="PTHR12526:SF572">
    <property type="entry name" value="BLL5144 PROTEIN"/>
    <property type="match status" value="1"/>
</dbReference>
<evidence type="ECO:0000313" key="2">
    <source>
        <dbReference type="Proteomes" id="UP001606099"/>
    </source>
</evidence>
<gene>
    <name evidence="1" type="ORF">ACG0Z6_02020</name>
</gene>
<organism evidence="1 2">
    <name type="scientific">Roseateles rivi</name>
    <dbReference type="NCBI Taxonomy" id="3299028"/>
    <lineage>
        <taxon>Bacteria</taxon>
        <taxon>Pseudomonadati</taxon>
        <taxon>Pseudomonadota</taxon>
        <taxon>Betaproteobacteria</taxon>
        <taxon>Burkholderiales</taxon>
        <taxon>Sphaerotilaceae</taxon>
        <taxon>Roseateles</taxon>
    </lineage>
</organism>
<comment type="caution">
    <text evidence="1">The sequence shown here is derived from an EMBL/GenBank/DDBJ whole genome shotgun (WGS) entry which is preliminary data.</text>
</comment>
<proteinExistence type="predicted"/>
<evidence type="ECO:0000313" key="1">
    <source>
        <dbReference type="EMBL" id="MFG6447014.1"/>
    </source>
</evidence>
<dbReference type="EMBL" id="JBIGHZ010000001">
    <property type="protein sequence ID" value="MFG6447014.1"/>
    <property type="molecule type" value="Genomic_DNA"/>
</dbReference>
<keyword evidence="1" id="KW-0328">Glycosyltransferase</keyword>
<dbReference type="Gene3D" id="3.40.50.2000">
    <property type="entry name" value="Glycogen Phosphorylase B"/>
    <property type="match status" value="2"/>
</dbReference>
<accession>A0ABW7FRR1</accession>
<dbReference type="SUPFAM" id="SSF53756">
    <property type="entry name" value="UDP-Glycosyltransferase/glycogen phosphorylase"/>
    <property type="match status" value="1"/>
</dbReference>
<keyword evidence="1" id="KW-0808">Transferase</keyword>
<dbReference type="RefSeq" id="WP_394458370.1">
    <property type="nucleotide sequence ID" value="NZ_JBIGHZ010000001.1"/>
</dbReference>
<sequence length="360" mass="40296">MKTNIVCFTGNSGLTDYSVSLCKALGEKARLITSTQIEPRFTQMGFEVQTLFRRSRHYPLDILKFMGFALRHRHEHYIFQGPLKFPLVDGLVLRLLRLFGVRATVTVHDVLPHYPNALSKFTFAFYYKSFNQYIAHSERASTALQAMGLRQPKLVVPHGVYDLFKLSAPSRAEARSRLGLPDEGLKLVLFFGHVETRKGALAFAQLAKRFGPHERVKFLIAGKSSLSPAEEQSLADSAKEAGNLEFHNQRIPFEAVENYFAAADVVALPYLEGTTSGVLKLALAFARPVLATDVGDFKEQIGQKYGLCVPMNENMLDALEQGLRSLLLEQARWEASCRAETADMQWPHIAKRVSTFVGGE</sequence>
<dbReference type="Proteomes" id="UP001606099">
    <property type="component" value="Unassembled WGS sequence"/>
</dbReference>
<reference evidence="1 2" key="1">
    <citation type="submission" date="2024-08" db="EMBL/GenBank/DDBJ databases">
        <authorList>
            <person name="Lu H."/>
        </authorList>
    </citation>
    <scope>NUCLEOTIDE SEQUENCE [LARGE SCALE GENOMIC DNA]</scope>
    <source>
        <strain evidence="1 2">BYS180W</strain>
    </source>
</reference>
<protein>
    <submittedName>
        <fullName evidence="1">Glycosyltransferase</fullName>
        <ecNumber evidence="1">2.4.-.-</ecNumber>
    </submittedName>
</protein>